<gene>
    <name evidence="2" type="ORF">NDU88_005978</name>
</gene>
<organism evidence="2 3">
    <name type="scientific">Pleurodeles waltl</name>
    <name type="common">Iberian ribbed newt</name>
    <dbReference type="NCBI Taxonomy" id="8319"/>
    <lineage>
        <taxon>Eukaryota</taxon>
        <taxon>Metazoa</taxon>
        <taxon>Chordata</taxon>
        <taxon>Craniata</taxon>
        <taxon>Vertebrata</taxon>
        <taxon>Euteleostomi</taxon>
        <taxon>Amphibia</taxon>
        <taxon>Batrachia</taxon>
        <taxon>Caudata</taxon>
        <taxon>Salamandroidea</taxon>
        <taxon>Salamandridae</taxon>
        <taxon>Pleurodelinae</taxon>
        <taxon>Pleurodeles</taxon>
    </lineage>
</organism>
<evidence type="ECO:0000256" key="1">
    <source>
        <dbReference type="SAM" id="MobiDB-lite"/>
    </source>
</evidence>
<evidence type="ECO:0000313" key="3">
    <source>
        <dbReference type="Proteomes" id="UP001066276"/>
    </source>
</evidence>
<feature type="compositionally biased region" description="Basic residues" evidence="1">
    <location>
        <begin position="1"/>
        <end position="17"/>
    </location>
</feature>
<feature type="region of interest" description="Disordered" evidence="1">
    <location>
        <begin position="1"/>
        <end position="93"/>
    </location>
</feature>
<accession>A0AAV7TX36</accession>
<name>A0AAV7TX36_PLEWA</name>
<dbReference type="AlphaFoldDB" id="A0AAV7TX36"/>
<reference evidence="2" key="1">
    <citation type="journal article" date="2022" name="bioRxiv">
        <title>Sequencing and chromosome-scale assembly of the giantPleurodeles waltlgenome.</title>
        <authorList>
            <person name="Brown T."/>
            <person name="Elewa A."/>
            <person name="Iarovenko S."/>
            <person name="Subramanian E."/>
            <person name="Araus A.J."/>
            <person name="Petzold A."/>
            <person name="Susuki M."/>
            <person name="Suzuki K.-i.T."/>
            <person name="Hayashi T."/>
            <person name="Toyoda A."/>
            <person name="Oliveira C."/>
            <person name="Osipova E."/>
            <person name="Leigh N.D."/>
            <person name="Simon A."/>
            <person name="Yun M.H."/>
        </authorList>
    </citation>
    <scope>NUCLEOTIDE SEQUENCE</scope>
    <source>
        <strain evidence="2">20211129_DDA</strain>
        <tissue evidence="2">Liver</tissue>
    </source>
</reference>
<evidence type="ECO:0000313" key="2">
    <source>
        <dbReference type="EMBL" id="KAJ1180761.1"/>
    </source>
</evidence>
<keyword evidence="3" id="KW-1185">Reference proteome</keyword>
<feature type="compositionally biased region" description="Polar residues" evidence="1">
    <location>
        <begin position="50"/>
        <end position="67"/>
    </location>
</feature>
<protein>
    <submittedName>
        <fullName evidence="2">Uncharacterized protein</fullName>
    </submittedName>
</protein>
<dbReference type="EMBL" id="JANPWB010000006">
    <property type="protein sequence ID" value="KAJ1180761.1"/>
    <property type="molecule type" value="Genomic_DNA"/>
</dbReference>
<comment type="caution">
    <text evidence="2">The sequence shown here is derived from an EMBL/GenBank/DDBJ whole genome shotgun (WGS) entry which is preliminary data.</text>
</comment>
<dbReference type="Proteomes" id="UP001066276">
    <property type="component" value="Chromosome 3_2"/>
</dbReference>
<sequence>MPRAKRTRNKRDLRRNTTHAETTTCAPDLEPLLQERREAIHTAAAMGASPTDSGSDTELSQLTSNHHPTPDSMSEPGLARGPSVTPATADKLF</sequence>
<proteinExistence type="predicted"/>